<organism evidence="1 2">
    <name type="scientific">Deinococcus roseus</name>
    <dbReference type="NCBI Taxonomy" id="392414"/>
    <lineage>
        <taxon>Bacteria</taxon>
        <taxon>Thermotogati</taxon>
        <taxon>Deinococcota</taxon>
        <taxon>Deinococci</taxon>
        <taxon>Deinococcales</taxon>
        <taxon>Deinococcaceae</taxon>
        <taxon>Deinococcus</taxon>
    </lineage>
</organism>
<accession>A0ABQ2D4Y8</accession>
<dbReference type="Gene3D" id="1.10.260.40">
    <property type="entry name" value="lambda repressor-like DNA-binding domains"/>
    <property type="match status" value="1"/>
</dbReference>
<sequence>MNEEIRKAIQEVLHQKRISQAELARKLEKTPQEISRALKDPVRGGKIPELWQNILDELDLEIVVQPRAKRKAS</sequence>
<dbReference type="Proteomes" id="UP000632222">
    <property type="component" value="Unassembled WGS sequence"/>
</dbReference>
<dbReference type="SUPFAM" id="SSF47413">
    <property type="entry name" value="lambda repressor-like DNA-binding domains"/>
    <property type="match status" value="1"/>
</dbReference>
<gene>
    <name evidence="1" type="ORF">GCM10008938_35580</name>
</gene>
<dbReference type="EMBL" id="BMOD01000016">
    <property type="protein sequence ID" value="GGJ46250.1"/>
    <property type="molecule type" value="Genomic_DNA"/>
</dbReference>
<dbReference type="RefSeq" id="WP_189004895.1">
    <property type="nucleotide sequence ID" value="NZ_BMOD01000016.1"/>
</dbReference>
<proteinExistence type="predicted"/>
<evidence type="ECO:0000313" key="2">
    <source>
        <dbReference type="Proteomes" id="UP000632222"/>
    </source>
</evidence>
<reference evidence="2" key="1">
    <citation type="journal article" date="2019" name="Int. J. Syst. Evol. Microbiol.">
        <title>The Global Catalogue of Microorganisms (GCM) 10K type strain sequencing project: providing services to taxonomists for standard genome sequencing and annotation.</title>
        <authorList>
            <consortium name="The Broad Institute Genomics Platform"/>
            <consortium name="The Broad Institute Genome Sequencing Center for Infectious Disease"/>
            <person name="Wu L."/>
            <person name="Ma J."/>
        </authorList>
    </citation>
    <scope>NUCLEOTIDE SEQUENCE [LARGE SCALE GENOMIC DNA]</scope>
    <source>
        <strain evidence="2">JCM 14370</strain>
    </source>
</reference>
<protein>
    <recommendedName>
        <fullName evidence="3">HTH cro/C1-type domain-containing protein</fullName>
    </recommendedName>
</protein>
<keyword evidence="2" id="KW-1185">Reference proteome</keyword>
<evidence type="ECO:0008006" key="3">
    <source>
        <dbReference type="Google" id="ProtNLM"/>
    </source>
</evidence>
<name>A0ABQ2D4Y8_9DEIO</name>
<comment type="caution">
    <text evidence="1">The sequence shown here is derived from an EMBL/GenBank/DDBJ whole genome shotgun (WGS) entry which is preliminary data.</text>
</comment>
<dbReference type="InterPro" id="IPR010982">
    <property type="entry name" value="Lambda_DNA-bd_dom_sf"/>
</dbReference>
<evidence type="ECO:0000313" key="1">
    <source>
        <dbReference type="EMBL" id="GGJ46250.1"/>
    </source>
</evidence>